<accession>A0AAF3J775</accession>
<name>A0AAF3J775_9BILA</name>
<evidence type="ECO:0000313" key="1">
    <source>
        <dbReference type="Proteomes" id="UP000887575"/>
    </source>
</evidence>
<reference evidence="2" key="1">
    <citation type="submission" date="2024-02" db="UniProtKB">
        <authorList>
            <consortium name="WormBaseParasite"/>
        </authorList>
    </citation>
    <scope>IDENTIFICATION</scope>
</reference>
<keyword evidence="1" id="KW-1185">Reference proteome</keyword>
<dbReference type="WBParaSite" id="MBELARI_LOCUS2050">
    <property type="protein sequence ID" value="MBELARI_LOCUS2050"/>
    <property type="gene ID" value="MBELARI_LOCUS2050"/>
</dbReference>
<protein>
    <submittedName>
        <fullName evidence="2">Uncharacterized protein</fullName>
    </submittedName>
</protein>
<dbReference type="AlphaFoldDB" id="A0AAF3J775"/>
<evidence type="ECO:0000313" key="2">
    <source>
        <dbReference type="WBParaSite" id="MBELARI_LOCUS2050"/>
    </source>
</evidence>
<proteinExistence type="predicted"/>
<sequence>MAQMMTTGGHLRAEILSAGDSRTTSWGQRVSGVTLTITVKMHAIRAIGTFIRMFGDTETPAATERREITQVSMITD</sequence>
<organism evidence="1 2">
    <name type="scientific">Mesorhabditis belari</name>
    <dbReference type="NCBI Taxonomy" id="2138241"/>
    <lineage>
        <taxon>Eukaryota</taxon>
        <taxon>Metazoa</taxon>
        <taxon>Ecdysozoa</taxon>
        <taxon>Nematoda</taxon>
        <taxon>Chromadorea</taxon>
        <taxon>Rhabditida</taxon>
        <taxon>Rhabditina</taxon>
        <taxon>Rhabditomorpha</taxon>
        <taxon>Rhabditoidea</taxon>
        <taxon>Rhabditidae</taxon>
        <taxon>Mesorhabditinae</taxon>
        <taxon>Mesorhabditis</taxon>
    </lineage>
</organism>
<dbReference type="Proteomes" id="UP000887575">
    <property type="component" value="Unassembled WGS sequence"/>
</dbReference>